<accession>A0A1G2K385</accession>
<reference evidence="1 2" key="1">
    <citation type="journal article" date="2016" name="Nat. Commun.">
        <title>Thousands of microbial genomes shed light on interconnected biogeochemical processes in an aquifer system.</title>
        <authorList>
            <person name="Anantharaman K."/>
            <person name="Brown C.T."/>
            <person name="Hug L.A."/>
            <person name="Sharon I."/>
            <person name="Castelle C.J."/>
            <person name="Probst A.J."/>
            <person name="Thomas B.C."/>
            <person name="Singh A."/>
            <person name="Wilkins M.J."/>
            <person name="Karaoz U."/>
            <person name="Brodie E.L."/>
            <person name="Williams K.H."/>
            <person name="Hubbard S.S."/>
            <person name="Banfield J.F."/>
        </authorList>
    </citation>
    <scope>NUCLEOTIDE SEQUENCE [LARGE SCALE GENOMIC DNA]</scope>
</reference>
<dbReference type="EMBL" id="MHQC01000047">
    <property type="protein sequence ID" value="OGZ93882.1"/>
    <property type="molecule type" value="Genomic_DNA"/>
</dbReference>
<organism evidence="1 2">
    <name type="scientific">Candidatus Sungbacteria bacterium RIFCSPHIGHO2_01_FULL_47_32</name>
    <dbReference type="NCBI Taxonomy" id="1802264"/>
    <lineage>
        <taxon>Bacteria</taxon>
        <taxon>Candidatus Sungiibacteriota</taxon>
    </lineage>
</organism>
<dbReference type="AlphaFoldDB" id="A0A1G2K385"/>
<comment type="caution">
    <text evidence="1">The sequence shown here is derived from an EMBL/GenBank/DDBJ whole genome shotgun (WGS) entry which is preliminary data.</text>
</comment>
<dbReference type="Proteomes" id="UP000177152">
    <property type="component" value="Unassembled WGS sequence"/>
</dbReference>
<gene>
    <name evidence="1" type="ORF">A2633_05190</name>
</gene>
<evidence type="ECO:0000313" key="2">
    <source>
        <dbReference type="Proteomes" id="UP000177152"/>
    </source>
</evidence>
<protein>
    <submittedName>
        <fullName evidence="1">Uncharacterized protein</fullName>
    </submittedName>
</protein>
<evidence type="ECO:0000313" key="1">
    <source>
        <dbReference type="EMBL" id="OGZ93882.1"/>
    </source>
</evidence>
<name>A0A1G2K385_9BACT</name>
<proteinExistence type="predicted"/>
<sequence>MKAKDNSIRVFLIVTRLATSEAIRVIQSPPVETVSREKLQAAFARKFDELVKEYPPFVKSESGFPVFTHDLAWGQGTKDEIFGSLCTIKKLYDVEPEELVIE</sequence>